<reference evidence="3 4" key="1">
    <citation type="submission" date="2020-01" db="EMBL/GenBank/DDBJ databases">
        <title>Sphingomonas sp. strain CSW-10.</title>
        <authorList>
            <person name="Chen W.-M."/>
        </authorList>
    </citation>
    <scope>NUCLEOTIDE SEQUENCE [LARGE SCALE GENOMIC DNA]</scope>
    <source>
        <strain evidence="3 4">CSW-10</strain>
    </source>
</reference>
<gene>
    <name evidence="3" type="ORF">GV829_11645</name>
</gene>
<dbReference type="EMBL" id="CP053015">
    <property type="protein sequence ID" value="QJQ33012.1"/>
    <property type="molecule type" value="Genomic_DNA"/>
</dbReference>
<protein>
    <submittedName>
        <fullName evidence="3">Glycosyltransferase family 2 protein</fullName>
    </submittedName>
</protein>
<dbReference type="PANTHER" id="PTHR43685">
    <property type="entry name" value="GLYCOSYLTRANSFERASE"/>
    <property type="match status" value="1"/>
</dbReference>
<dbReference type="CDD" id="cd00761">
    <property type="entry name" value="Glyco_tranf_GTA_type"/>
    <property type="match status" value="1"/>
</dbReference>
<keyword evidence="1" id="KW-0812">Transmembrane</keyword>
<proteinExistence type="predicted"/>
<evidence type="ECO:0000259" key="2">
    <source>
        <dbReference type="Pfam" id="PF00535"/>
    </source>
</evidence>
<keyword evidence="3" id="KW-0808">Transferase</keyword>
<organism evidence="3 4">
    <name type="scientific">Sphingomonas lacunae</name>
    <dbReference type="NCBI Taxonomy" id="2698828"/>
    <lineage>
        <taxon>Bacteria</taxon>
        <taxon>Pseudomonadati</taxon>
        <taxon>Pseudomonadota</taxon>
        <taxon>Alphaproteobacteria</taxon>
        <taxon>Sphingomonadales</taxon>
        <taxon>Sphingomonadaceae</taxon>
        <taxon>Sphingomonas</taxon>
    </lineage>
</organism>
<accession>A0A6M4AXC5</accession>
<evidence type="ECO:0000256" key="1">
    <source>
        <dbReference type="SAM" id="Phobius"/>
    </source>
</evidence>
<evidence type="ECO:0000313" key="3">
    <source>
        <dbReference type="EMBL" id="QJQ33012.1"/>
    </source>
</evidence>
<dbReference type="Gene3D" id="3.90.550.10">
    <property type="entry name" value="Spore Coat Polysaccharide Biosynthesis Protein SpsA, Chain A"/>
    <property type="match status" value="1"/>
</dbReference>
<dbReference type="AlphaFoldDB" id="A0A6M4AXC5"/>
<feature type="domain" description="Glycosyltransferase 2-like" evidence="2">
    <location>
        <begin position="23"/>
        <end position="139"/>
    </location>
</feature>
<dbReference type="InterPro" id="IPR001173">
    <property type="entry name" value="Glyco_trans_2-like"/>
</dbReference>
<dbReference type="Proteomes" id="UP000503018">
    <property type="component" value="Chromosome"/>
</dbReference>
<keyword evidence="1" id="KW-1133">Transmembrane helix</keyword>
<dbReference type="Pfam" id="PF00535">
    <property type="entry name" value="Glycos_transf_2"/>
    <property type="match status" value="1"/>
</dbReference>
<feature type="transmembrane region" description="Helical" evidence="1">
    <location>
        <begin position="306"/>
        <end position="324"/>
    </location>
</feature>
<dbReference type="SUPFAM" id="SSF53448">
    <property type="entry name" value="Nucleotide-diphospho-sugar transferases"/>
    <property type="match status" value="1"/>
</dbReference>
<dbReference type="InterPro" id="IPR050834">
    <property type="entry name" value="Glycosyltransf_2"/>
</dbReference>
<dbReference type="GO" id="GO:0016740">
    <property type="term" value="F:transferase activity"/>
    <property type="evidence" value="ECO:0007669"/>
    <property type="project" value="UniProtKB-KW"/>
</dbReference>
<dbReference type="InterPro" id="IPR029044">
    <property type="entry name" value="Nucleotide-diphossugar_trans"/>
</dbReference>
<dbReference type="GO" id="GO:0044010">
    <property type="term" value="P:single-species biofilm formation"/>
    <property type="evidence" value="ECO:0007669"/>
    <property type="project" value="TreeGrafter"/>
</dbReference>
<dbReference type="KEGG" id="slan:GV829_11645"/>
<name>A0A6M4AXC5_9SPHN</name>
<dbReference type="PANTHER" id="PTHR43685:SF2">
    <property type="entry name" value="GLYCOSYLTRANSFERASE 2-LIKE DOMAIN-CONTAINING PROTEIN"/>
    <property type="match status" value="1"/>
</dbReference>
<evidence type="ECO:0000313" key="4">
    <source>
        <dbReference type="Proteomes" id="UP000503018"/>
    </source>
</evidence>
<keyword evidence="1" id="KW-0472">Membrane</keyword>
<sequence length="334" mass="36130">MTQMPPGPGGVTSGPSKVDPAVSVIIPAFNVAAYLAEALESLKNQRFGDFEAIVVDDGSPDHVAIVCAPFLTDPRFSLVRIDNAGLAGARNHGISLARAPLIALLDGDDRYHPDYLAKMVAKLAEHPEAAFVTCDAISFGTPAHAGERFSDRYPQDEPITLERLLRREGAVFGLCTVRAAALKAVGGYDQSLRSSEDLDLWLRLLSTGATGRLVAEPLVDYRRHPASLSSNRARLMETTAAVYQKAALALSGRPEAALAEALRDEAQAISRFEMGVDWVLAGKPRDGIRAMRDSGHLRHKRKWRTAMFIFSLVPLLAGPALALYRHGNNNAKTN</sequence>
<dbReference type="RefSeq" id="WP_169946848.1">
    <property type="nucleotide sequence ID" value="NZ_CP053015.1"/>
</dbReference>
<keyword evidence="4" id="KW-1185">Reference proteome</keyword>